<dbReference type="Pfam" id="PF02487">
    <property type="entry name" value="CLN3"/>
    <property type="match status" value="1"/>
</dbReference>
<dbReference type="GO" id="GO:0051453">
    <property type="term" value="P:regulation of intracellular pH"/>
    <property type="evidence" value="ECO:0007669"/>
    <property type="project" value="TreeGrafter"/>
</dbReference>
<proteinExistence type="inferred from homology"/>
<dbReference type="PRINTS" id="PR01315">
    <property type="entry name" value="BATTENIN"/>
</dbReference>
<evidence type="ECO:0000313" key="10">
    <source>
        <dbReference type="Proteomes" id="UP000225706"/>
    </source>
</evidence>
<gene>
    <name evidence="9" type="primary">BTN1</name>
    <name evidence="9" type="ORF">AWC38_SpisGene10847</name>
</gene>
<evidence type="ECO:0000256" key="7">
    <source>
        <dbReference type="RuleBase" id="RU361113"/>
    </source>
</evidence>
<name>A0A2B4S7L9_STYPI</name>
<dbReference type="OrthoDB" id="5965864at2759"/>
<feature type="region of interest" description="Disordered" evidence="8">
    <location>
        <begin position="1"/>
        <end position="26"/>
    </location>
</feature>
<organism evidence="9 10">
    <name type="scientific">Stylophora pistillata</name>
    <name type="common">Smooth cauliflower coral</name>
    <dbReference type="NCBI Taxonomy" id="50429"/>
    <lineage>
        <taxon>Eukaryota</taxon>
        <taxon>Metazoa</taxon>
        <taxon>Cnidaria</taxon>
        <taxon>Anthozoa</taxon>
        <taxon>Hexacorallia</taxon>
        <taxon>Scleractinia</taxon>
        <taxon>Astrocoeniina</taxon>
        <taxon>Pocilloporidae</taxon>
        <taxon>Stylophora</taxon>
    </lineage>
</organism>
<evidence type="ECO:0000256" key="1">
    <source>
        <dbReference type="ARBA" id="ARBA00004127"/>
    </source>
</evidence>
<protein>
    <recommendedName>
        <fullName evidence="7">Battenin</fullName>
    </recommendedName>
</protein>
<dbReference type="GO" id="GO:0005765">
    <property type="term" value="C:lysosomal membrane"/>
    <property type="evidence" value="ECO:0007669"/>
    <property type="project" value="UniProtKB-SubCell"/>
</dbReference>
<keyword evidence="6 7" id="KW-0472">Membrane</keyword>
<evidence type="ECO:0000256" key="3">
    <source>
        <dbReference type="ARBA" id="ARBA00022448"/>
    </source>
</evidence>
<dbReference type="PANTHER" id="PTHR10981">
    <property type="entry name" value="BATTENIN"/>
    <property type="match status" value="1"/>
</dbReference>
<dbReference type="InterPro" id="IPR003492">
    <property type="entry name" value="Battenin_disease_Cln3"/>
</dbReference>
<feature type="transmembrane region" description="Helical" evidence="7">
    <location>
        <begin position="38"/>
        <end position="60"/>
    </location>
</feature>
<keyword evidence="5 7" id="KW-1133">Transmembrane helix</keyword>
<keyword evidence="10" id="KW-1185">Reference proteome</keyword>
<keyword evidence="3" id="KW-0813">Transport</keyword>
<evidence type="ECO:0000256" key="6">
    <source>
        <dbReference type="ARBA" id="ARBA00023136"/>
    </source>
</evidence>
<keyword evidence="7" id="KW-0458">Lysosome</keyword>
<feature type="transmembrane region" description="Helical" evidence="7">
    <location>
        <begin position="72"/>
        <end position="95"/>
    </location>
</feature>
<comment type="similarity">
    <text evidence="2 7">Belongs to the battenin family.</text>
</comment>
<evidence type="ECO:0000256" key="5">
    <source>
        <dbReference type="ARBA" id="ARBA00022989"/>
    </source>
</evidence>
<accession>A0A2B4S7L9</accession>
<evidence type="ECO:0000256" key="4">
    <source>
        <dbReference type="ARBA" id="ARBA00022692"/>
    </source>
</evidence>
<keyword evidence="4 7" id="KW-0812">Transmembrane</keyword>
<evidence type="ECO:0000313" key="9">
    <source>
        <dbReference type="EMBL" id="PFX24568.1"/>
    </source>
</evidence>
<dbReference type="AlphaFoldDB" id="A0A2B4S7L9"/>
<dbReference type="InterPro" id="IPR036259">
    <property type="entry name" value="MFS_trans_sf"/>
</dbReference>
<feature type="transmembrane region" description="Helical" evidence="7">
    <location>
        <begin position="130"/>
        <end position="151"/>
    </location>
</feature>
<dbReference type="GO" id="GO:0012505">
    <property type="term" value="C:endomembrane system"/>
    <property type="evidence" value="ECO:0007669"/>
    <property type="project" value="UniProtKB-SubCell"/>
</dbReference>
<reference evidence="10" key="1">
    <citation type="journal article" date="2017" name="bioRxiv">
        <title>Comparative analysis of the genomes of Stylophora pistillata and Acropora digitifera provides evidence for extensive differences between species of corals.</title>
        <authorList>
            <person name="Voolstra C.R."/>
            <person name="Li Y."/>
            <person name="Liew Y.J."/>
            <person name="Baumgarten S."/>
            <person name="Zoccola D."/>
            <person name="Flot J.-F."/>
            <person name="Tambutte S."/>
            <person name="Allemand D."/>
            <person name="Aranda M."/>
        </authorList>
    </citation>
    <scope>NUCLEOTIDE SEQUENCE [LARGE SCALE GENOMIC DNA]</scope>
</reference>
<comment type="caution">
    <text evidence="9">The sequence shown here is derived from an EMBL/GenBank/DDBJ whole genome shotgun (WGS) entry which is preliminary data.</text>
</comment>
<sequence length="225" mass="24060">MDHETETFTINSAGSDSELDPVQNKSEMSHITEDEQPLHIFAFGVFGFILQIFFSIGISASQDILEETLVPTPFLLISASLPFFVITSILPCLVLKLPHKALLVPVVGLGITGVLLYALVEAVILRVTGVIVVSTGVAIGEVTFVSMTALYSDTAMSSYSAGTGVGFIAGPLYYTGKNLGNLSKKSKESLTPMFGLFTYSGSTPAFHPPFEVLMKEDVIGIICTL</sequence>
<dbReference type="SUPFAM" id="SSF103473">
    <property type="entry name" value="MFS general substrate transporter"/>
    <property type="match status" value="1"/>
</dbReference>
<comment type="caution">
    <text evidence="7">Lacks conserved residue(s) required for the propagation of feature annotation.</text>
</comment>
<evidence type="ECO:0000256" key="2">
    <source>
        <dbReference type="ARBA" id="ARBA00007467"/>
    </source>
</evidence>
<comment type="subcellular location">
    <subcellularLocation>
        <location evidence="1">Endomembrane system</location>
        <topology evidence="1">Multi-pass membrane protein</topology>
    </subcellularLocation>
    <subcellularLocation>
        <location evidence="7">Lysosome membrane</location>
        <topology evidence="7">Multi-pass membrane protein</topology>
    </subcellularLocation>
</comment>
<dbReference type="Proteomes" id="UP000225706">
    <property type="component" value="Unassembled WGS sequence"/>
</dbReference>
<dbReference type="EMBL" id="LSMT01000173">
    <property type="protein sequence ID" value="PFX24568.1"/>
    <property type="molecule type" value="Genomic_DNA"/>
</dbReference>
<dbReference type="PANTHER" id="PTHR10981:SF0">
    <property type="entry name" value="BATTENIN"/>
    <property type="match status" value="1"/>
</dbReference>
<feature type="transmembrane region" description="Helical" evidence="7">
    <location>
        <begin position="102"/>
        <end position="124"/>
    </location>
</feature>
<evidence type="ECO:0000256" key="8">
    <source>
        <dbReference type="SAM" id="MobiDB-lite"/>
    </source>
</evidence>